<comment type="caution">
    <text evidence="1">The sequence shown here is derived from an EMBL/GenBank/DDBJ whole genome shotgun (WGS) entry which is preliminary data.</text>
</comment>
<dbReference type="Proteomes" id="UP000265520">
    <property type="component" value="Unassembled WGS sequence"/>
</dbReference>
<proteinExistence type="predicted"/>
<keyword evidence="2" id="KW-1185">Reference proteome</keyword>
<dbReference type="AlphaFoldDB" id="A0A392T8F0"/>
<dbReference type="EMBL" id="LXQA010518095">
    <property type="protein sequence ID" value="MCI56774.1"/>
    <property type="molecule type" value="Genomic_DNA"/>
</dbReference>
<name>A0A392T8F0_9FABA</name>
<dbReference type="PANTHER" id="PTHR48040:SF20">
    <property type="entry name" value="PLEIOTROPIC DRUG RESISTANCE PROTEIN 1"/>
    <property type="match status" value="1"/>
</dbReference>
<evidence type="ECO:0000313" key="2">
    <source>
        <dbReference type="Proteomes" id="UP000265520"/>
    </source>
</evidence>
<feature type="non-terminal residue" evidence="1">
    <location>
        <position position="1"/>
    </location>
</feature>
<evidence type="ECO:0000313" key="1">
    <source>
        <dbReference type="EMBL" id="MCI56774.1"/>
    </source>
</evidence>
<protein>
    <submittedName>
        <fullName evidence="1">Pleiotropic drug resistance protein 1-like</fullName>
    </submittedName>
</protein>
<organism evidence="1 2">
    <name type="scientific">Trifolium medium</name>
    <dbReference type="NCBI Taxonomy" id="97028"/>
    <lineage>
        <taxon>Eukaryota</taxon>
        <taxon>Viridiplantae</taxon>
        <taxon>Streptophyta</taxon>
        <taxon>Embryophyta</taxon>
        <taxon>Tracheophyta</taxon>
        <taxon>Spermatophyta</taxon>
        <taxon>Magnoliopsida</taxon>
        <taxon>eudicotyledons</taxon>
        <taxon>Gunneridae</taxon>
        <taxon>Pentapetalae</taxon>
        <taxon>rosids</taxon>
        <taxon>fabids</taxon>
        <taxon>Fabales</taxon>
        <taxon>Fabaceae</taxon>
        <taxon>Papilionoideae</taxon>
        <taxon>50 kb inversion clade</taxon>
        <taxon>NPAAA clade</taxon>
        <taxon>Hologalegina</taxon>
        <taxon>IRL clade</taxon>
        <taxon>Trifolieae</taxon>
        <taxon>Trifolium</taxon>
    </lineage>
</organism>
<reference evidence="1 2" key="1">
    <citation type="journal article" date="2018" name="Front. Plant Sci.">
        <title>Red Clover (Trifolium pratense) and Zigzag Clover (T. medium) - A Picture of Genomic Similarities and Differences.</title>
        <authorList>
            <person name="Dluhosova J."/>
            <person name="Istvanek J."/>
            <person name="Nedelnik J."/>
            <person name="Repkova J."/>
        </authorList>
    </citation>
    <scope>NUCLEOTIDE SEQUENCE [LARGE SCALE GENOMIC DNA]</scope>
    <source>
        <strain evidence="2">cv. 10/8</strain>
        <tissue evidence="1">Leaf</tissue>
    </source>
</reference>
<dbReference type="PANTHER" id="PTHR48040">
    <property type="entry name" value="PLEIOTROPIC DRUG RESISTANCE PROTEIN 1-LIKE ISOFORM X1"/>
    <property type="match status" value="1"/>
</dbReference>
<accession>A0A392T8F0</accession>
<sequence length="54" mass="6561">RNKDMISELSIPAPDSKELRFPSKYARPLFTQCHACLWKQHWSYRWNPRYPGRP</sequence>